<feature type="binding site" evidence="7">
    <location>
        <position position="47"/>
    </location>
    <ligand>
        <name>S-adenosyl-L-methionine</name>
        <dbReference type="ChEBI" id="CHEBI:59789"/>
    </ligand>
</feature>
<keyword evidence="6 7" id="KW-0819">tRNA processing</keyword>
<dbReference type="SUPFAM" id="SSF53335">
    <property type="entry name" value="S-adenosyl-L-methionine-dependent methyltransferases"/>
    <property type="match status" value="1"/>
</dbReference>
<dbReference type="PROSITE" id="PS51625">
    <property type="entry name" value="SAM_MT_TRMB"/>
    <property type="match status" value="1"/>
</dbReference>
<reference evidence="8" key="1">
    <citation type="submission" date="2023-05" db="EMBL/GenBank/DDBJ databases">
        <authorList>
            <person name="Zhang X."/>
        </authorList>
    </citation>
    <scope>NUCLEOTIDE SEQUENCE</scope>
    <source>
        <strain evidence="8">YF14B1</strain>
    </source>
</reference>
<feature type="binding site" evidence="7">
    <location>
        <position position="72"/>
    </location>
    <ligand>
        <name>S-adenosyl-L-methionine</name>
        <dbReference type="ChEBI" id="CHEBI:59789"/>
    </ligand>
</feature>
<accession>A0AAE3QQX9</accession>
<dbReference type="GO" id="GO:0008176">
    <property type="term" value="F:tRNA (guanine(46)-N7)-methyltransferase activity"/>
    <property type="evidence" value="ECO:0007669"/>
    <property type="project" value="UniProtKB-UniRule"/>
</dbReference>
<dbReference type="PANTHER" id="PTHR23417:SF14">
    <property type="entry name" value="PENTACOTRIPEPTIDE-REPEAT REGION OF PRORP DOMAIN-CONTAINING PROTEIN"/>
    <property type="match status" value="1"/>
</dbReference>
<evidence type="ECO:0000256" key="1">
    <source>
        <dbReference type="ARBA" id="ARBA00000142"/>
    </source>
</evidence>
<dbReference type="GO" id="GO:0043527">
    <property type="term" value="C:tRNA methyltransferase complex"/>
    <property type="evidence" value="ECO:0007669"/>
    <property type="project" value="TreeGrafter"/>
</dbReference>
<comment type="caution">
    <text evidence="8">The sequence shown here is derived from an EMBL/GenBank/DDBJ whole genome shotgun (WGS) entry which is preliminary data.</text>
</comment>
<keyword evidence="3 7" id="KW-0489">Methyltransferase</keyword>
<dbReference type="NCBIfam" id="NF001080">
    <property type="entry name" value="PRK00121.2-2"/>
    <property type="match status" value="1"/>
</dbReference>
<evidence type="ECO:0000256" key="3">
    <source>
        <dbReference type="ARBA" id="ARBA00022603"/>
    </source>
</evidence>
<gene>
    <name evidence="7 8" type="primary">trmB</name>
    <name evidence="8" type="ORF">QNI16_25325</name>
</gene>
<comment type="similarity">
    <text evidence="7">Belongs to the class I-like SAM-binding methyltransferase superfamily. TrmB family.</text>
</comment>
<keyword evidence="4 7" id="KW-0808">Transferase</keyword>
<dbReference type="AlphaFoldDB" id="A0AAE3QQX9"/>
<evidence type="ECO:0000313" key="8">
    <source>
        <dbReference type="EMBL" id="MDJ1483847.1"/>
    </source>
</evidence>
<comment type="function">
    <text evidence="2 7">Catalyzes the formation of N(7)-methylguanine at position 46 (m7G46) in tRNA.</text>
</comment>
<feature type="binding site" evidence="7">
    <location>
        <position position="157"/>
    </location>
    <ligand>
        <name>substrate</name>
    </ligand>
</feature>
<dbReference type="Pfam" id="PF02390">
    <property type="entry name" value="Methyltransf_4"/>
    <property type="match status" value="1"/>
</dbReference>
<comment type="caution">
    <text evidence="7">Lacks conserved residue(s) required for the propagation of feature annotation.</text>
</comment>
<evidence type="ECO:0000256" key="6">
    <source>
        <dbReference type="ARBA" id="ARBA00022694"/>
    </source>
</evidence>
<dbReference type="InterPro" id="IPR055361">
    <property type="entry name" value="tRNA_methyltr_TrmB_bact"/>
</dbReference>
<dbReference type="Gene3D" id="3.40.50.150">
    <property type="entry name" value="Vaccinia Virus protein VP39"/>
    <property type="match status" value="1"/>
</dbReference>
<sequence length="218" mass="25244">MARRKLARFEENKLRENIIEEGKPLYDNSKGNWNTSHFHNSNPITLELACGRGEYTTGLAAVYPDRNFIGIDVKGDRLWRGSSAALAQGLGNAAFLRTPIDWLEKFFAPKEVSEIWIVHPDPRPRKSDDKRRLTHPRYLEMYKRLLPPDGLVHLKTDSPLLFEYTMEILQQVPVKDLQYTTDLYHSDLLALHHGIKTHYEGIFTGKGFTVNYLQFRFA</sequence>
<comment type="catalytic activity">
    <reaction evidence="1 7">
        <text>guanosine(46) in tRNA + S-adenosyl-L-methionine = N(7)-methylguanosine(46) in tRNA + S-adenosyl-L-homocysteine</text>
        <dbReference type="Rhea" id="RHEA:42708"/>
        <dbReference type="Rhea" id="RHEA-COMP:10188"/>
        <dbReference type="Rhea" id="RHEA-COMP:10189"/>
        <dbReference type="ChEBI" id="CHEBI:57856"/>
        <dbReference type="ChEBI" id="CHEBI:59789"/>
        <dbReference type="ChEBI" id="CHEBI:74269"/>
        <dbReference type="ChEBI" id="CHEBI:74480"/>
        <dbReference type="EC" id="2.1.1.33"/>
    </reaction>
</comment>
<evidence type="ECO:0000256" key="7">
    <source>
        <dbReference type="HAMAP-Rule" id="MF_01057"/>
    </source>
</evidence>
<name>A0AAE3QQX9_9BACT</name>
<evidence type="ECO:0000256" key="2">
    <source>
        <dbReference type="ARBA" id="ARBA00003015"/>
    </source>
</evidence>
<comment type="pathway">
    <text evidence="7">tRNA modification; N(7)-methylguanine-tRNA biosynthesis.</text>
</comment>
<feature type="binding site" evidence="7">
    <location>
        <begin position="197"/>
        <end position="200"/>
    </location>
    <ligand>
        <name>substrate</name>
    </ligand>
</feature>
<dbReference type="PANTHER" id="PTHR23417">
    <property type="entry name" value="3-DEOXY-D-MANNO-OCTULOSONIC-ACID TRANSFERASE/TRNA GUANINE-N 7 - -METHYLTRANSFERASE"/>
    <property type="match status" value="1"/>
</dbReference>
<evidence type="ECO:0000313" key="9">
    <source>
        <dbReference type="Proteomes" id="UP001241110"/>
    </source>
</evidence>
<evidence type="ECO:0000256" key="5">
    <source>
        <dbReference type="ARBA" id="ARBA00022691"/>
    </source>
</evidence>
<dbReference type="HAMAP" id="MF_01057">
    <property type="entry name" value="tRNA_methyltr_TrmB"/>
    <property type="match status" value="1"/>
</dbReference>
<dbReference type="EC" id="2.1.1.33" evidence="7"/>
<proteinExistence type="inferred from homology"/>
<feature type="binding site" evidence="7">
    <location>
        <position position="121"/>
    </location>
    <ligand>
        <name>S-adenosyl-L-methionine</name>
        <dbReference type="ChEBI" id="CHEBI:59789"/>
    </ligand>
</feature>
<dbReference type="Proteomes" id="UP001241110">
    <property type="component" value="Unassembled WGS sequence"/>
</dbReference>
<keyword evidence="5 7" id="KW-0949">S-adenosyl-L-methionine</keyword>
<dbReference type="InterPro" id="IPR003358">
    <property type="entry name" value="tRNA_(Gua-N-7)_MeTrfase_Trmb"/>
</dbReference>
<dbReference type="InterPro" id="IPR029063">
    <property type="entry name" value="SAM-dependent_MTases_sf"/>
</dbReference>
<evidence type="ECO:0000256" key="4">
    <source>
        <dbReference type="ARBA" id="ARBA00022679"/>
    </source>
</evidence>
<organism evidence="8 9">
    <name type="scientific">Xanthocytophaga flava</name>
    <dbReference type="NCBI Taxonomy" id="3048013"/>
    <lineage>
        <taxon>Bacteria</taxon>
        <taxon>Pseudomonadati</taxon>
        <taxon>Bacteroidota</taxon>
        <taxon>Cytophagia</taxon>
        <taxon>Cytophagales</taxon>
        <taxon>Rhodocytophagaceae</taxon>
        <taxon>Xanthocytophaga</taxon>
    </lineage>
</organism>
<dbReference type="RefSeq" id="WP_313984298.1">
    <property type="nucleotide sequence ID" value="NZ_JASJOS010000012.1"/>
</dbReference>
<dbReference type="EMBL" id="JASJOS010000012">
    <property type="protein sequence ID" value="MDJ1483847.1"/>
    <property type="molecule type" value="Genomic_DNA"/>
</dbReference>
<protein>
    <recommendedName>
        <fullName evidence="7">tRNA (guanine-N(7)-)-methyltransferase</fullName>
        <ecNumber evidence="7">2.1.1.33</ecNumber>
    </recommendedName>
    <alternativeName>
        <fullName evidence="7">tRNA (guanine(46)-N(7))-methyltransferase</fullName>
    </alternativeName>
    <alternativeName>
        <fullName evidence="7">tRNA(m7G46)-methyltransferase</fullName>
    </alternativeName>
</protein>